<name>A0A840SDA9_9SPIR</name>
<reference evidence="2 3" key="1">
    <citation type="submission" date="2020-08" db="EMBL/GenBank/DDBJ databases">
        <title>Genomic Encyclopedia of Type Strains, Phase IV (KMG-IV): sequencing the most valuable type-strain genomes for metagenomic binning, comparative biology and taxonomic classification.</title>
        <authorList>
            <person name="Goeker M."/>
        </authorList>
    </citation>
    <scope>NUCLEOTIDE SEQUENCE [LARGE SCALE GENOMIC DNA]</scope>
    <source>
        <strain evidence="2 3">DSM 103679</strain>
    </source>
</reference>
<proteinExistence type="predicted"/>
<gene>
    <name evidence="2" type="ORF">HNP77_001203</name>
</gene>
<evidence type="ECO:0000313" key="2">
    <source>
        <dbReference type="EMBL" id="MBB5218834.1"/>
    </source>
</evidence>
<evidence type="ECO:0000256" key="1">
    <source>
        <dbReference type="SAM" id="SignalP"/>
    </source>
</evidence>
<organism evidence="2 3">
    <name type="scientific">Treponema rectale</name>
    <dbReference type="NCBI Taxonomy" id="744512"/>
    <lineage>
        <taxon>Bacteria</taxon>
        <taxon>Pseudomonadati</taxon>
        <taxon>Spirochaetota</taxon>
        <taxon>Spirochaetia</taxon>
        <taxon>Spirochaetales</taxon>
        <taxon>Treponemataceae</taxon>
        <taxon>Treponema</taxon>
    </lineage>
</organism>
<evidence type="ECO:0008006" key="4">
    <source>
        <dbReference type="Google" id="ProtNLM"/>
    </source>
</evidence>
<dbReference type="Proteomes" id="UP000578697">
    <property type="component" value="Unassembled WGS sequence"/>
</dbReference>
<feature type="chain" id="PRO_5032785062" description="DUF5640 domain-containing protein" evidence="1">
    <location>
        <begin position="20"/>
        <end position="115"/>
    </location>
</feature>
<feature type="signal peptide" evidence="1">
    <location>
        <begin position="1"/>
        <end position="19"/>
    </location>
</feature>
<dbReference type="AlphaFoldDB" id="A0A840SDA9"/>
<dbReference type="RefSeq" id="WP_184652273.1">
    <property type="nucleotide sequence ID" value="NZ_JACHFR010000002.1"/>
</dbReference>
<sequence>MKKYFFAAFVVLVSAVFFGCYEPSPLYGTWADNNGNKLSFMNDGSFTASIESSEKEIIDYEGTYSVVDNVLVFKYSVEGKSYSINSEWDIRGAMLYLDWITSDTSKHLTLYHTSK</sequence>
<keyword evidence="1" id="KW-0732">Signal</keyword>
<comment type="caution">
    <text evidence="2">The sequence shown here is derived from an EMBL/GenBank/DDBJ whole genome shotgun (WGS) entry which is preliminary data.</text>
</comment>
<evidence type="ECO:0000313" key="3">
    <source>
        <dbReference type="Proteomes" id="UP000578697"/>
    </source>
</evidence>
<dbReference type="EMBL" id="JACHFR010000002">
    <property type="protein sequence ID" value="MBB5218834.1"/>
    <property type="molecule type" value="Genomic_DNA"/>
</dbReference>
<accession>A0A840SDA9</accession>
<dbReference type="PROSITE" id="PS51257">
    <property type="entry name" value="PROKAR_LIPOPROTEIN"/>
    <property type="match status" value="1"/>
</dbReference>
<keyword evidence="3" id="KW-1185">Reference proteome</keyword>
<protein>
    <recommendedName>
        <fullName evidence="4">DUF5640 domain-containing protein</fullName>
    </recommendedName>
</protein>